<dbReference type="InterPro" id="IPR036236">
    <property type="entry name" value="Znf_C2H2_sf"/>
</dbReference>
<dbReference type="InterPro" id="IPR013087">
    <property type="entry name" value="Znf_C2H2_type"/>
</dbReference>
<feature type="domain" description="C2H2-type" evidence="10">
    <location>
        <begin position="374"/>
        <end position="401"/>
    </location>
</feature>
<evidence type="ECO:0000256" key="6">
    <source>
        <dbReference type="ARBA" id="ARBA00023125"/>
    </source>
</evidence>
<accession>A0A9Q0S689</accession>
<feature type="domain" description="C2H2-type" evidence="10">
    <location>
        <begin position="405"/>
        <end position="433"/>
    </location>
</feature>
<feature type="domain" description="C2H2-type" evidence="10">
    <location>
        <begin position="344"/>
        <end position="371"/>
    </location>
</feature>
<dbReference type="Proteomes" id="UP001151699">
    <property type="component" value="Chromosome A"/>
</dbReference>
<keyword evidence="6" id="KW-0238">DNA-binding</keyword>
<comment type="caution">
    <text evidence="11">The sequence shown here is derived from an EMBL/GenBank/DDBJ whole genome shotgun (WGS) entry which is preliminary data.</text>
</comment>
<feature type="domain" description="C2H2-type" evidence="10">
    <location>
        <begin position="520"/>
        <end position="547"/>
    </location>
</feature>
<feature type="domain" description="C2H2-type" evidence="10">
    <location>
        <begin position="435"/>
        <end position="457"/>
    </location>
</feature>
<dbReference type="PROSITE" id="PS50157">
    <property type="entry name" value="ZINC_FINGER_C2H2_2"/>
    <property type="match status" value="8"/>
</dbReference>
<evidence type="ECO:0000256" key="3">
    <source>
        <dbReference type="ARBA" id="ARBA00022737"/>
    </source>
</evidence>
<comment type="subcellular location">
    <subcellularLocation>
        <location evidence="1">Nucleus</location>
    </subcellularLocation>
</comment>
<keyword evidence="7" id="KW-0539">Nucleus</keyword>
<comment type="similarity">
    <text evidence="8">Belongs to the snail C2H2-type zinc-finger protein family.</text>
</comment>
<dbReference type="Pfam" id="PF00096">
    <property type="entry name" value="zf-C2H2"/>
    <property type="match status" value="4"/>
</dbReference>
<evidence type="ECO:0000256" key="2">
    <source>
        <dbReference type="ARBA" id="ARBA00022723"/>
    </source>
</evidence>
<name>A0A9Q0S689_9DIPT</name>
<keyword evidence="12" id="KW-1185">Reference proteome</keyword>
<dbReference type="GO" id="GO:0000981">
    <property type="term" value="F:DNA-binding transcription factor activity, RNA polymerase II-specific"/>
    <property type="evidence" value="ECO:0007669"/>
    <property type="project" value="TreeGrafter"/>
</dbReference>
<keyword evidence="2" id="KW-0479">Metal-binding</keyword>
<gene>
    <name evidence="11" type="primary">grau_2</name>
    <name evidence="11" type="ORF">Bhyg_02141</name>
</gene>
<feature type="domain" description="C2H2-type" evidence="10">
    <location>
        <begin position="548"/>
        <end position="576"/>
    </location>
</feature>
<feature type="domain" description="C2H2-type" evidence="10">
    <location>
        <begin position="464"/>
        <end position="491"/>
    </location>
</feature>
<dbReference type="FunFam" id="3.30.160.60:FF:000145">
    <property type="entry name" value="Zinc finger protein 574"/>
    <property type="match status" value="1"/>
</dbReference>
<dbReference type="Gene3D" id="3.40.1800.20">
    <property type="match status" value="1"/>
</dbReference>
<sequence length="602" mass="69858">MHFFLSFMCSCLQFDFNMLECNYWIKDDLLRVKQDDPHSKYICSKCIDRLEEFHAYSCEVSANQEILQFSAANSIIISNEKCRIVQLHEYVVTLQSTGQNHTATIDLNQFLPVVDENTPIADLAMTMDNNVEIHKVEEVVTDEPETIELNDVSEQIAQVKVETTDNPIIRKSKRLSRPKSTKKVKQKLKVPMLKKMNKVEESDIETVQSKDDIVDDNNDVYDSDGTVDLNECEDDKFNVPTNCDVFLADEKFAGFPKVIIENSKLIFRGKKLLDLLSKFYRLECDICTENQHPNQAKYSRISTLCDHYNEVHSIKGYVICCGLRLIKPRAMAMHMARHLQPDAFKCPTCEKMMTCPKILQYHIQNHLPEKERPLACPMCPRKFSYSSALVAHAISHQPENERAAHICDECGKSFSSPGRLSSHINVAHINHAADYICHICAKQFSCRSNLTYHLTTHQPKIHQVQCETCGKWLKNKLCLRKHMVQHSMVRFNCEMCDYSALNRQCLRNHIKVQHSDIKPFSCQYCGKTFKLRNTLLNHLVQHTGIRKFFCEFCGRTFASSGNYYSHRKRMHPQELAAVKEKKEEEERQLREKVFENRLKEEK</sequence>
<dbReference type="PROSITE" id="PS00028">
    <property type="entry name" value="ZINC_FINGER_C2H2_1"/>
    <property type="match status" value="7"/>
</dbReference>
<feature type="domain" description="C2H2-type" evidence="10">
    <location>
        <begin position="491"/>
        <end position="519"/>
    </location>
</feature>
<evidence type="ECO:0000259" key="10">
    <source>
        <dbReference type="PROSITE" id="PS50157"/>
    </source>
</evidence>
<keyword evidence="3" id="KW-0677">Repeat</keyword>
<evidence type="ECO:0000256" key="4">
    <source>
        <dbReference type="ARBA" id="ARBA00022771"/>
    </source>
</evidence>
<evidence type="ECO:0000256" key="9">
    <source>
        <dbReference type="PROSITE-ProRule" id="PRU00042"/>
    </source>
</evidence>
<evidence type="ECO:0000256" key="1">
    <source>
        <dbReference type="ARBA" id="ARBA00004123"/>
    </source>
</evidence>
<evidence type="ECO:0000256" key="5">
    <source>
        <dbReference type="ARBA" id="ARBA00022833"/>
    </source>
</evidence>
<evidence type="ECO:0000256" key="8">
    <source>
        <dbReference type="ARBA" id="ARBA00037948"/>
    </source>
</evidence>
<dbReference type="EMBL" id="WJQU01000001">
    <property type="protein sequence ID" value="KAJ6646927.1"/>
    <property type="molecule type" value="Genomic_DNA"/>
</dbReference>
<dbReference type="PANTHER" id="PTHR24388">
    <property type="entry name" value="ZINC FINGER PROTEIN"/>
    <property type="match status" value="1"/>
</dbReference>
<evidence type="ECO:0000313" key="11">
    <source>
        <dbReference type="EMBL" id="KAJ6646927.1"/>
    </source>
</evidence>
<protein>
    <submittedName>
        <fullName evidence="11">Transcription factor grauzone</fullName>
    </submittedName>
</protein>
<evidence type="ECO:0000313" key="12">
    <source>
        <dbReference type="Proteomes" id="UP001151699"/>
    </source>
</evidence>
<organism evidence="11 12">
    <name type="scientific">Pseudolycoriella hygida</name>
    <dbReference type="NCBI Taxonomy" id="35572"/>
    <lineage>
        <taxon>Eukaryota</taxon>
        <taxon>Metazoa</taxon>
        <taxon>Ecdysozoa</taxon>
        <taxon>Arthropoda</taxon>
        <taxon>Hexapoda</taxon>
        <taxon>Insecta</taxon>
        <taxon>Pterygota</taxon>
        <taxon>Neoptera</taxon>
        <taxon>Endopterygota</taxon>
        <taxon>Diptera</taxon>
        <taxon>Nematocera</taxon>
        <taxon>Sciaroidea</taxon>
        <taxon>Sciaridae</taxon>
        <taxon>Pseudolycoriella</taxon>
    </lineage>
</organism>
<dbReference type="GO" id="GO:0005634">
    <property type="term" value="C:nucleus"/>
    <property type="evidence" value="ECO:0007669"/>
    <property type="project" value="UniProtKB-SubCell"/>
</dbReference>
<dbReference type="SMART" id="SM00355">
    <property type="entry name" value="ZnF_C2H2"/>
    <property type="match status" value="9"/>
</dbReference>
<dbReference type="GO" id="GO:0000978">
    <property type="term" value="F:RNA polymerase II cis-regulatory region sequence-specific DNA binding"/>
    <property type="evidence" value="ECO:0007669"/>
    <property type="project" value="TreeGrafter"/>
</dbReference>
<dbReference type="Gene3D" id="3.30.160.60">
    <property type="entry name" value="Classic Zinc Finger"/>
    <property type="match status" value="5"/>
</dbReference>
<dbReference type="InterPro" id="IPR050527">
    <property type="entry name" value="Snail/Krueppel_Znf"/>
</dbReference>
<dbReference type="PANTHER" id="PTHR24388:SF54">
    <property type="entry name" value="PROTEIN ESCARGOT"/>
    <property type="match status" value="1"/>
</dbReference>
<dbReference type="GO" id="GO:0008270">
    <property type="term" value="F:zinc ion binding"/>
    <property type="evidence" value="ECO:0007669"/>
    <property type="project" value="UniProtKB-KW"/>
</dbReference>
<dbReference type="AlphaFoldDB" id="A0A9Q0S689"/>
<keyword evidence="4 9" id="KW-0863">Zinc-finger</keyword>
<reference evidence="11" key="1">
    <citation type="submission" date="2022-07" db="EMBL/GenBank/DDBJ databases">
        <authorList>
            <person name="Trinca V."/>
            <person name="Uliana J.V.C."/>
            <person name="Torres T.T."/>
            <person name="Ward R.J."/>
            <person name="Monesi N."/>
        </authorList>
    </citation>
    <scope>NUCLEOTIDE SEQUENCE</scope>
    <source>
        <strain evidence="11">HSMRA1968</strain>
        <tissue evidence="11">Whole embryos</tissue>
    </source>
</reference>
<proteinExistence type="inferred from homology"/>
<keyword evidence="5" id="KW-0862">Zinc</keyword>
<evidence type="ECO:0000256" key="7">
    <source>
        <dbReference type="ARBA" id="ARBA00023242"/>
    </source>
</evidence>
<dbReference type="OrthoDB" id="3565419at2759"/>
<dbReference type="SUPFAM" id="SSF57667">
    <property type="entry name" value="beta-beta-alpha zinc fingers"/>
    <property type="match status" value="5"/>
</dbReference>